<feature type="transmembrane region" description="Helical" evidence="1">
    <location>
        <begin position="48"/>
        <end position="66"/>
    </location>
</feature>
<dbReference type="EMBL" id="JAXCLX010000002">
    <property type="protein sequence ID" value="MDY0873014.1"/>
    <property type="molecule type" value="Genomic_DNA"/>
</dbReference>
<evidence type="ECO:0000313" key="3">
    <source>
        <dbReference type="Proteomes" id="UP001271769"/>
    </source>
</evidence>
<sequence>MSTISLVILVSGLAATLLFLAGFSRGVNRAIAARNDPSSTEAPDEAGHLGTAIFAVIASAVVIALVGVVPSAIYIGPFLAIFTAAAVGVAFFVER</sequence>
<evidence type="ECO:0000313" key="2">
    <source>
        <dbReference type="EMBL" id="MDY0873014.1"/>
    </source>
</evidence>
<gene>
    <name evidence="2" type="ORF">SMD31_13815</name>
</gene>
<keyword evidence="1" id="KW-0812">Transmembrane</keyword>
<name>A0ABU5E0A1_9PROT</name>
<accession>A0ABU5E0A1</accession>
<proteinExistence type="predicted"/>
<reference evidence="2 3" key="1">
    <citation type="journal article" date="2013" name="Antonie Van Leeuwenhoek">
        <title>Dongia rigui sp. nov., isolated from freshwater of a large wetland in Korea.</title>
        <authorList>
            <person name="Baik K.S."/>
            <person name="Hwang Y.M."/>
            <person name="Choi J.S."/>
            <person name="Kwon J."/>
            <person name="Seong C.N."/>
        </authorList>
    </citation>
    <scope>NUCLEOTIDE SEQUENCE [LARGE SCALE GENOMIC DNA]</scope>
    <source>
        <strain evidence="2 3">04SU4-P</strain>
    </source>
</reference>
<organism evidence="2 3">
    <name type="scientific">Dongia rigui</name>
    <dbReference type="NCBI Taxonomy" id="940149"/>
    <lineage>
        <taxon>Bacteria</taxon>
        <taxon>Pseudomonadati</taxon>
        <taxon>Pseudomonadota</taxon>
        <taxon>Alphaproteobacteria</taxon>
        <taxon>Rhodospirillales</taxon>
        <taxon>Dongiaceae</taxon>
        <taxon>Dongia</taxon>
    </lineage>
</organism>
<evidence type="ECO:0000256" key="1">
    <source>
        <dbReference type="SAM" id="Phobius"/>
    </source>
</evidence>
<feature type="transmembrane region" description="Helical" evidence="1">
    <location>
        <begin position="73"/>
        <end position="93"/>
    </location>
</feature>
<dbReference type="RefSeq" id="WP_320501483.1">
    <property type="nucleotide sequence ID" value="NZ_JAXCLX010000002.1"/>
</dbReference>
<comment type="caution">
    <text evidence="2">The sequence shown here is derived from an EMBL/GenBank/DDBJ whole genome shotgun (WGS) entry which is preliminary data.</text>
</comment>
<keyword evidence="3" id="KW-1185">Reference proteome</keyword>
<protein>
    <submittedName>
        <fullName evidence="2">Uncharacterized protein</fullName>
    </submittedName>
</protein>
<dbReference type="Proteomes" id="UP001271769">
    <property type="component" value="Unassembled WGS sequence"/>
</dbReference>
<keyword evidence="1" id="KW-0472">Membrane</keyword>
<keyword evidence="1" id="KW-1133">Transmembrane helix</keyword>